<dbReference type="InterPro" id="IPR002104">
    <property type="entry name" value="Integrase_catalytic"/>
</dbReference>
<dbReference type="SUPFAM" id="SSF56349">
    <property type="entry name" value="DNA breaking-rejoining enzymes"/>
    <property type="match status" value="1"/>
</dbReference>
<sequence>MSNINRTSYLLRHDGVLVEDTLPIADQPASADLENVAEISQGDLPPQTATTAAADFTAIVESQKANSRKNATRQAKSHSDQDQDQDHETDELLQDIEEDYSEALLEELEALQEELTAKASQPSMTLANKIAQLGNNFPVSNGVLYGAAMWSLPHAPHAHPNNIRFDRALSGSNDLKRALTYHTIPEFSPFSYIRSNSTTKSYGNEYAIMEQYIFIDNGISARPEHIALISVPMINQAFEKAKASSQKNHYFLLFKHLRFWARLSEQKLLPEEFRLDVASEHIDAPERRKDVVQNRFNGGLETWIAYSEEDLGILMDYTLFWLEGVMPKAEALMEYLAETKFAHLSDLVVTRRERLPELEALSTITVDGKTVMSPQLREHYKDDLLHYSYSWATGYGKILEDIRNSIFILVALVTGARKGELAAMHFSHLVQEPNGDYWLKITRWKTAVSPKHGEEDRLPLPRFVGEMIRKFEKLRSIPPFVKQGLLFQALRSTKQVKRANVSQITALINHLKLALPIERLHCHRFRKTIAEILINRDERNVDIIRTLFGHKSYAMTLRYIARNPLMVRSVAIAIEQNYSREFHDIVASLRLGYSGASAERIYRQILKRPDEFAGTQIKVSIVSYISHLLKAGEPLFIRRTAVGTYCLSGERFTPSNLPPCLAGREVESDLIMPDPHNCKLECKKVVMVSSAKQALSDNIRFYEAVLDKARGKLAPKVETELMRRISSSEAHLNNLITTGHSVNQQIKVRHV</sequence>
<dbReference type="GeneID" id="96619732"/>
<proteinExistence type="predicted"/>
<accession>A0ABY0VQW0</accession>
<dbReference type="InterPro" id="IPR011010">
    <property type="entry name" value="DNA_brk_join_enz"/>
</dbReference>
<dbReference type="Proteomes" id="UP000182058">
    <property type="component" value="Chromosome I"/>
</dbReference>
<gene>
    <name evidence="5" type="ORF">SAMN04490201_2088</name>
</gene>
<keyword evidence="2" id="KW-0175">Coiled coil</keyword>
<evidence type="ECO:0000259" key="4">
    <source>
        <dbReference type="PROSITE" id="PS51898"/>
    </source>
</evidence>
<evidence type="ECO:0000256" key="1">
    <source>
        <dbReference type="ARBA" id="ARBA00023172"/>
    </source>
</evidence>
<keyword evidence="6" id="KW-1185">Reference proteome</keyword>
<organism evidence="5 6">
    <name type="scientific">Pseudomonas psychrophila</name>
    <dbReference type="NCBI Taxonomy" id="122355"/>
    <lineage>
        <taxon>Bacteria</taxon>
        <taxon>Pseudomonadati</taxon>
        <taxon>Pseudomonadota</taxon>
        <taxon>Gammaproteobacteria</taxon>
        <taxon>Pseudomonadales</taxon>
        <taxon>Pseudomonadaceae</taxon>
        <taxon>Pseudomonas</taxon>
    </lineage>
</organism>
<feature type="region of interest" description="Disordered" evidence="3">
    <location>
        <begin position="61"/>
        <end position="89"/>
    </location>
</feature>
<protein>
    <submittedName>
        <fullName evidence="5">Phage integrase family protein</fullName>
    </submittedName>
</protein>
<reference evidence="5 6" key="1">
    <citation type="submission" date="2016-10" db="EMBL/GenBank/DDBJ databases">
        <authorList>
            <person name="Varghese N."/>
            <person name="Submissions S."/>
        </authorList>
    </citation>
    <scope>NUCLEOTIDE SEQUENCE [LARGE SCALE GENOMIC DNA]</scope>
    <source>
        <strain evidence="5 6">BS3667</strain>
    </source>
</reference>
<name>A0ABY0VQW0_9PSED</name>
<evidence type="ECO:0000313" key="5">
    <source>
        <dbReference type="EMBL" id="SDU50087.1"/>
    </source>
</evidence>
<dbReference type="Pfam" id="PF00589">
    <property type="entry name" value="Phage_integrase"/>
    <property type="match status" value="1"/>
</dbReference>
<keyword evidence="1" id="KW-0233">DNA recombination</keyword>
<feature type="domain" description="Tyr recombinase" evidence="4">
    <location>
        <begin position="371"/>
        <end position="572"/>
    </location>
</feature>
<feature type="compositionally biased region" description="Basic and acidic residues" evidence="3">
    <location>
        <begin position="77"/>
        <end position="86"/>
    </location>
</feature>
<evidence type="ECO:0000313" key="6">
    <source>
        <dbReference type="Proteomes" id="UP000182058"/>
    </source>
</evidence>
<evidence type="ECO:0000256" key="3">
    <source>
        <dbReference type="SAM" id="MobiDB-lite"/>
    </source>
</evidence>
<evidence type="ECO:0000256" key="2">
    <source>
        <dbReference type="SAM" id="Coils"/>
    </source>
</evidence>
<dbReference type="Gene3D" id="1.10.443.10">
    <property type="entry name" value="Intergrase catalytic core"/>
    <property type="match status" value="1"/>
</dbReference>
<dbReference type="PROSITE" id="PS51898">
    <property type="entry name" value="TYR_RECOMBINASE"/>
    <property type="match status" value="1"/>
</dbReference>
<feature type="coiled-coil region" evidence="2">
    <location>
        <begin position="94"/>
        <end position="121"/>
    </location>
</feature>
<dbReference type="InterPro" id="IPR013762">
    <property type="entry name" value="Integrase-like_cat_sf"/>
</dbReference>
<dbReference type="RefSeq" id="WP_048654658.1">
    <property type="nucleotide sequence ID" value="NZ_CP049044.1"/>
</dbReference>
<dbReference type="EMBL" id="LT629795">
    <property type="protein sequence ID" value="SDU50087.1"/>
    <property type="molecule type" value="Genomic_DNA"/>
</dbReference>